<comment type="caution">
    <text evidence="2">The sequence shown here is derived from an EMBL/GenBank/DDBJ whole genome shotgun (WGS) entry which is preliminary data.</text>
</comment>
<name>A0A6M1LVR6_9PROT</name>
<dbReference type="AlphaFoldDB" id="A0A6M1LVR6"/>
<gene>
    <name evidence="2" type="ORF">G3576_26360</name>
</gene>
<evidence type="ECO:0000256" key="1">
    <source>
        <dbReference type="SAM" id="SignalP"/>
    </source>
</evidence>
<dbReference type="Proteomes" id="UP000475385">
    <property type="component" value="Unassembled WGS sequence"/>
</dbReference>
<proteinExistence type="predicted"/>
<feature type="signal peptide" evidence="1">
    <location>
        <begin position="1"/>
        <end position="23"/>
    </location>
</feature>
<keyword evidence="3" id="KW-1185">Reference proteome</keyword>
<organism evidence="2 3">
    <name type="scientific">Falsiroseomonas algicola</name>
    <dbReference type="NCBI Taxonomy" id="2716930"/>
    <lineage>
        <taxon>Bacteria</taxon>
        <taxon>Pseudomonadati</taxon>
        <taxon>Pseudomonadota</taxon>
        <taxon>Alphaproteobacteria</taxon>
        <taxon>Acetobacterales</taxon>
        <taxon>Roseomonadaceae</taxon>
        <taxon>Falsiroseomonas</taxon>
    </lineage>
</organism>
<dbReference type="EMBL" id="JAAIKB010000016">
    <property type="protein sequence ID" value="NGM23564.1"/>
    <property type="molecule type" value="Genomic_DNA"/>
</dbReference>
<sequence length="108" mass="11730">MSLLRRVLPAALLSMGLAGPVLAQSTDPSFRLNNRTQGVINEVYVSSSNEGGWGSDRLGANVLSPGQSLTIRLPNGQCVNDIKVVYANGRSQEWMRQNTCQLTDINIQ</sequence>
<protein>
    <submittedName>
        <fullName evidence="2">Uncharacterized protein</fullName>
    </submittedName>
</protein>
<accession>A0A6M1LVR6</accession>
<feature type="chain" id="PRO_5027097859" evidence="1">
    <location>
        <begin position="24"/>
        <end position="108"/>
    </location>
</feature>
<evidence type="ECO:0000313" key="2">
    <source>
        <dbReference type="EMBL" id="NGM23564.1"/>
    </source>
</evidence>
<dbReference type="RefSeq" id="WP_164697483.1">
    <property type="nucleotide sequence ID" value="NZ_JAAIKB010000016.1"/>
</dbReference>
<reference evidence="2 3" key="1">
    <citation type="submission" date="2020-03" db="EMBL/GenBank/DDBJ databases">
        <title>Roseomonas stagni sp. nov., isolated from pond water in Japan.</title>
        <authorList>
            <person name="Furuhata K."/>
            <person name="Miyamoto H."/>
            <person name="Goto K."/>
        </authorList>
    </citation>
    <scope>NUCLEOTIDE SEQUENCE [LARGE SCALE GENOMIC DNA]</scope>
    <source>
        <strain evidence="2 3">PeD5</strain>
    </source>
</reference>
<keyword evidence="1" id="KW-0732">Signal</keyword>
<evidence type="ECO:0000313" key="3">
    <source>
        <dbReference type="Proteomes" id="UP000475385"/>
    </source>
</evidence>